<feature type="transmembrane region" description="Helical" evidence="1">
    <location>
        <begin position="176"/>
        <end position="197"/>
    </location>
</feature>
<keyword evidence="1" id="KW-0812">Transmembrane</keyword>
<proteinExistence type="predicted"/>
<feature type="transmembrane region" description="Helical" evidence="1">
    <location>
        <begin position="150"/>
        <end position="170"/>
    </location>
</feature>
<accession>A0A2P7QIT6</accession>
<feature type="transmembrane region" description="Helical" evidence="1">
    <location>
        <begin position="239"/>
        <end position="260"/>
    </location>
</feature>
<evidence type="ECO:0000313" key="3">
    <source>
        <dbReference type="Proteomes" id="UP000241167"/>
    </source>
</evidence>
<feature type="transmembrane region" description="Helical" evidence="1">
    <location>
        <begin position="66"/>
        <end position="88"/>
    </location>
</feature>
<comment type="caution">
    <text evidence="2">The sequence shown here is derived from an EMBL/GenBank/DDBJ whole genome shotgun (WGS) entry which is preliminary data.</text>
</comment>
<feature type="transmembrane region" description="Helical" evidence="1">
    <location>
        <begin position="108"/>
        <end position="129"/>
    </location>
</feature>
<reference evidence="2 3" key="1">
    <citation type="submission" date="2018-03" db="EMBL/GenBank/DDBJ databases">
        <title>The draft genome of Sphingosinicella sp. GL-C-18.</title>
        <authorList>
            <person name="Liu L."/>
            <person name="Li L."/>
            <person name="Liang L."/>
            <person name="Zhang X."/>
            <person name="Wang T."/>
        </authorList>
    </citation>
    <scope>NUCLEOTIDE SEQUENCE [LARGE SCALE GENOMIC DNA]</scope>
    <source>
        <strain evidence="2 3">GL-C-18</strain>
    </source>
</reference>
<evidence type="ECO:0000313" key="2">
    <source>
        <dbReference type="EMBL" id="PSJ37884.1"/>
    </source>
</evidence>
<gene>
    <name evidence="2" type="ORF">C7I55_19425</name>
</gene>
<keyword evidence="1" id="KW-0472">Membrane</keyword>
<evidence type="ECO:0000256" key="1">
    <source>
        <dbReference type="SAM" id="Phobius"/>
    </source>
</evidence>
<feature type="transmembrane region" description="Helical" evidence="1">
    <location>
        <begin position="303"/>
        <end position="320"/>
    </location>
</feature>
<sequence length="333" mass="35538">MMSNPAHQVQPWPAVTLLVASPLIGEFLLGNMAIDMLWMLPLLCLLYGTGALLVREFARRLGSGWPGILMLGLAYGIIEESFVTQSLFDRNFLGLRLLDYGYLPAAGIGAWWSVFVLALHAIWSTGAAINLSEALWPKHAGSLWLSSRGLAATMLAFALGCIGVAFASGARAAASVAQLSAAAAIVILLCAATWFLGRRRARVARAARRAPSAVTAGISAFTLLSLFMLTTWTMHSVSAIVNVGAMVGLLLALALLIHYWSHAAGWSPLHRLALTGGALLTYGWWSLLLPAMVTTSTPMVDTMGNMLFLGGALASIVLAWRRTVRGFRSSSVD</sequence>
<dbReference type="RefSeq" id="WP_106514696.1">
    <property type="nucleotide sequence ID" value="NZ_PXYI01000007.1"/>
</dbReference>
<name>A0A2P7QIT6_9SPHN</name>
<protein>
    <submittedName>
        <fullName evidence="2">Uncharacterized protein</fullName>
    </submittedName>
</protein>
<feature type="transmembrane region" description="Helical" evidence="1">
    <location>
        <begin position="36"/>
        <end position="54"/>
    </location>
</feature>
<feature type="transmembrane region" description="Helical" evidence="1">
    <location>
        <begin position="209"/>
        <end position="233"/>
    </location>
</feature>
<dbReference type="OrthoDB" id="8478704at2"/>
<feature type="transmembrane region" description="Helical" evidence="1">
    <location>
        <begin position="272"/>
        <end position="291"/>
    </location>
</feature>
<dbReference type="AlphaFoldDB" id="A0A2P7QIT6"/>
<keyword evidence="3" id="KW-1185">Reference proteome</keyword>
<dbReference type="Proteomes" id="UP000241167">
    <property type="component" value="Unassembled WGS sequence"/>
</dbReference>
<keyword evidence="1" id="KW-1133">Transmembrane helix</keyword>
<dbReference type="EMBL" id="PXYI01000007">
    <property type="protein sequence ID" value="PSJ37884.1"/>
    <property type="molecule type" value="Genomic_DNA"/>
</dbReference>
<organism evidence="2 3">
    <name type="scientific">Allosphingosinicella deserti</name>
    <dbReference type="NCBI Taxonomy" id="2116704"/>
    <lineage>
        <taxon>Bacteria</taxon>
        <taxon>Pseudomonadati</taxon>
        <taxon>Pseudomonadota</taxon>
        <taxon>Alphaproteobacteria</taxon>
        <taxon>Sphingomonadales</taxon>
        <taxon>Sphingomonadaceae</taxon>
        <taxon>Allosphingosinicella</taxon>
    </lineage>
</organism>